<reference evidence="2" key="1">
    <citation type="submission" date="2022-08" db="EMBL/GenBank/DDBJ databases">
        <title>Novel sulphate-reducing endosymbionts in the free-living metamonad Anaeramoeba.</title>
        <authorList>
            <person name="Jerlstrom-Hultqvist J."/>
            <person name="Cepicka I."/>
            <person name="Gallot-Lavallee L."/>
            <person name="Salas-Leiva D."/>
            <person name="Curtis B.A."/>
            <person name="Zahonova K."/>
            <person name="Pipaliya S."/>
            <person name="Dacks J."/>
            <person name="Roger A.J."/>
        </authorList>
    </citation>
    <scope>NUCLEOTIDE SEQUENCE</scope>
    <source>
        <strain evidence="2">Busselton2</strain>
    </source>
</reference>
<protein>
    <submittedName>
        <fullName evidence="2">Uncharacterized protein</fullName>
    </submittedName>
</protein>
<dbReference type="Proteomes" id="UP001146793">
    <property type="component" value="Unassembled WGS sequence"/>
</dbReference>
<proteinExistence type="predicted"/>
<comment type="caution">
    <text evidence="2">The sequence shown here is derived from an EMBL/GenBank/DDBJ whole genome shotgun (WGS) entry which is preliminary data.</text>
</comment>
<sequence>MLSNFTLKKQNKFKVNTQQSTYQPQMENKLLVEQFSTTTNTSVSDASHYLSAAGWDFKKAIAIFVLVTLPEHPISHHSQKNLTIDYNPYLKNYECKPNPCKLKHISRLNNSQQEVIIEETALINTFIEEKHGHCDHDILNRSTQTKTTNDNLESESEKIFDGTCTIPFLNSKQDEERILTKEKENQNNTDMILGIEKELGYKIKRKRKNYKIKPKSKQKPKTNPKTNSKIKSQTPISKLKLKKLLNGDPTPSWYERFEYFKEYDPTLINNWPDGLKNSTAITLDKQFFDIYCELNPNVKPKNLHRGMTYFFERHGLTNNSKFSRSKMTFSKNTTPKKQIVRKRIRKRIVIKSGKKII</sequence>
<dbReference type="AlphaFoldDB" id="A0AAV7ZMR1"/>
<feature type="compositionally biased region" description="Basic residues" evidence="1">
    <location>
        <begin position="210"/>
        <end position="222"/>
    </location>
</feature>
<dbReference type="CDD" id="cd14348">
    <property type="entry name" value="UBA_p47"/>
    <property type="match status" value="1"/>
</dbReference>
<dbReference type="Gene3D" id="1.10.8.10">
    <property type="entry name" value="DNA helicase RuvA subunit, C-terminal domain"/>
    <property type="match status" value="1"/>
</dbReference>
<feature type="region of interest" description="Disordered" evidence="1">
    <location>
        <begin position="210"/>
        <end position="233"/>
    </location>
</feature>
<evidence type="ECO:0000313" key="2">
    <source>
        <dbReference type="EMBL" id="KAJ3443279.1"/>
    </source>
</evidence>
<gene>
    <name evidence="2" type="ORF">M0812_09113</name>
</gene>
<organism evidence="2 3">
    <name type="scientific">Anaeramoeba flamelloides</name>
    <dbReference type="NCBI Taxonomy" id="1746091"/>
    <lineage>
        <taxon>Eukaryota</taxon>
        <taxon>Metamonada</taxon>
        <taxon>Anaeramoebidae</taxon>
        <taxon>Anaeramoeba</taxon>
    </lineage>
</organism>
<evidence type="ECO:0000313" key="3">
    <source>
        <dbReference type="Proteomes" id="UP001146793"/>
    </source>
</evidence>
<dbReference type="EMBL" id="JANTQA010000023">
    <property type="protein sequence ID" value="KAJ3443279.1"/>
    <property type="molecule type" value="Genomic_DNA"/>
</dbReference>
<feature type="compositionally biased region" description="Low complexity" evidence="1">
    <location>
        <begin position="223"/>
        <end position="232"/>
    </location>
</feature>
<accession>A0AAV7ZMR1</accession>
<evidence type="ECO:0000256" key="1">
    <source>
        <dbReference type="SAM" id="MobiDB-lite"/>
    </source>
</evidence>
<name>A0AAV7ZMR1_9EUKA</name>